<organism evidence="2 3">
    <name type="scientific">Coprinellus micaceus</name>
    <name type="common">Glistening ink-cap mushroom</name>
    <name type="synonym">Coprinus micaceus</name>
    <dbReference type="NCBI Taxonomy" id="71717"/>
    <lineage>
        <taxon>Eukaryota</taxon>
        <taxon>Fungi</taxon>
        <taxon>Dikarya</taxon>
        <taxon>Basidiomycota</taxon>
        <taxon>Agaricomycotina</taxon>
        <taxon>Agaricomycetes</taxon>
        <taxon>Agaricomycetidae</taxon>
        <taxon>Agaricales</taxon>
        <taxon>Agaricineae</taxon>
        <taxon>Psathyrellaceae</taxon>
        <taxon>Coprinellus</taxon>
    </lineage>
</organism>
<accession>A0A4Y7R5L6</accession>
<dbReference type="Proteomes" id="UP000298030">
    <property type="component" value="Unassembled WGS sequence"/>
</dbReference>
<reference evidence="2 3" key="1">
    <citation type="journal article" date="2019" name="Nat. Ecol. Evol.">
        <title>Megaphylogeny resolves global patterns of mushroom evolution.</title>
        <authorList>
            <person name="Varga T."/>
            <person name="Krizsan K."/>
            <person name="Foldi C."/>
            <person name="Dima B."/>
            <person name="Sanchez-Garcia M."/>
            <person name="Sanchez-Ramirez S."/>
            <person name="Szollosi G.J."/>
            <person name="Szarkandi J.G."/>
            <person name="Papp V."/>
            <person name="Albert L."/>
            <person name="Andreopoulos W."/>
            <person name="Angelini C."/>
            <person name="Antonin V."/>
            <person name="Barry K.W."/>
            <person name="Bougher N.L."/>
            <person name="Buchanan P."/>
            <person name="Buyck B."/>
            <person name="Bense V."/>
            <person name="Catcheside P."/>
            <person name="Chovatia M."/>
            <person name="Cooper J."/>
            <person name="Damon W."/>
            <person name="Desjardin D."/>
            <person name="Finy P."/>
            <person name="Geml J."/>
            <person name="Haridas S."/>
            <person name="Hughes K."/>
            <person name="Justo A."/>
            <person name="Karasinski D."/>
            <person name="Kautmanova I."/>
            <person name="Kiss B."/>
            <person name="Kocsube S."/>
            <person name="Kotiranta H."/>
            <person name="LaButti K.M."/>
            <person name="Lechner B.E."/>
            <person name="Liimatainen K."/>
            <person name="Lipzen A."/>
            <person name="Lukacs Z."/>
            <person name="Mihaltcheva S."/>
            <person name="Morgado L.N."/>
            <person name="Niskanen T."/>
            <person name="Noordeloos M.E."/>
            <person name="Ohm R.A."/>
            <person name="Ortiz-Santana B."/>
            <person name="Ovrebo C."/>
            <person name="Racz N."/>
            <person name="Riley R."/>
            <person name="Savchenko A."/>
            <person name="Shiryaev A."/>
            <person name="Soop K."/>
            <person name="Spirin V."/>
            <person name="Szebenyi C."/>
            <person name="Tomsovsky M."/>
            <person name="Tulloss R.E."/>
            <person name="Uehling J."/>
            <person name="Grigoriev I.V."/>
            <person name="Vagvolgyi C."/>
            <person name="Papp T."/>
            <person name="Martin F.M."/>
            <person name="Miettinen O."/>
            <person name="Hibbett D.S."/>
            <person name="Nagy L.G."/>
        </authorList>
    </citation>
    <scope>NUCLEOTIDE SEQUENCE [LARGE SCALE GENOMIC DNA]</scope>
    <source>
        <strain evidence="2 3">FP101781</strain>
    </source>
</reference>
<proteinExistence type="predicted"/>
<feature type="region of interest" description="Disordered" evidence="1">
    <location>
        <begin position="46"/>
        <end position="67"/>
    </location>
</feature>
<protein>
    <submittedName>
        <fullName evidence="2">Uncharacterized protein</fullName>
    </submittedName>
</protein>
<dbReference type="EMBL" id="QPFP01000663">
    <property type="protein sequence ID" value="TEB04019.1"/>
    <property type="molecule type" value="Genomic_DNA"/>
</dbReference>
<name>A0A4Y7R5L6_COPMI</name>
<sequence>MNSRRLPTKNKVRAVPGQGLGRFEPEIHGYWRLERKILRVRQLASQGHGRRRITERQGATYPFRRAG</sequence>
<comment type="caution">
    <text evidence="2">The sequence shown here is derived from an EMBL/GenBank/DDBJ whole genome shotgun (WGS) entry which is preliminary data.</text>
</comment>
<evidence type="ECO:0000256" key="1">
    <source>
        <dbReference type="SAM" id="MobiDB-lite"/>
    </source>
</evidence>
<evidence type="ECO:0000313" key="3">
    <source>
        <dbReference type="Proteomes" id="UP000298030"/>
    </source>
</evidence>
<dbReference type="AlphaFoldDB" id="A0A4Y7R5L6"/>
<keyword evidence="3" id="KW-1185">Reference proteome</keyword>
<gene>
    <name evidence="2" type="ORF">FA13DRAFT_1315006</name>
</gene>
<evidence type="ECO:0000313" key="2">
    <source>
        <dbReference type="EMBL" id="TEB04019.1"/>
    </source>
</evidence>